<dbReference type="PROSITE" id="PS51257">
    <property type="entry name" value="PROKAR_LIPOPROTEIN"/>
    <property type="match status" value="1"/>
</dbReference>
<dbReference type="EMBL" id="VNJI01000041">
    <property type="protein sequence ID" value="TVY07179.1"/>
    <property type="molecule type" value="Genomic_DNA"/>
</dbReference>
<dbReference type="PANTHER" id="PTHR43649">
    <property type="entry name" value="ARABINOSE-BINDING PROTEIN-RELATED"/>
    <property type="match status" value="1"/>
</dbReference>
<dbReference type="Proteomes" id="UP000317036">
    <property type="component" value="Unassembled WGS sequence"/>
</dbReference>
<dbReference type="PANTHER" id="PTHR43649:SF33">
    <property type="entry name" value="POLYGALACTURONAN_RHAMNOGALACTURONAN-BINDING PROTEIN YTCQ"/>
    <property type="match status" value="1"/>
</dbReference>
<dbReference type="SUPFAM" id="SSF53850">
    <property type="entry name" value="Periplasmic binding protein-like II"/>
    <property type="match status" value="1"/>
</dbReference>
<sequence length="530" mass="59046">MKLLRTTNRTILSVAMITAIVGCTSNQASGTDAASSKGTDSKSIASTATNETKLPLANPPVTINYMVLDNPTSPVVATAPVMAELQKRTGVNFNFIKTDDSGYEDKFKITLASGKLPDMMYATPVNMKLYGPQGAFLPLDDLLQKYGQNILSAMKDRGIYNDMKAADGHIYGLPKIRESIMANAFMVRQDWLDQYGIKTPENLDEFYTMLKTIKEKDPAGNGSTIPLGVFGNPDTFHDIYSSFGADSTFFIKDGKMVYGPSMPQMKDALAYVHKLYADKLIDQDFSVLSKTQWQARGSSGQYGALIYNAQRTDYFTQVLQKQNPKAKMVAIAPLKGPDGKQVAVQQNLLGNVAVLSKDTKNPELLIKLFNYVFSPEGQTLMSYGINGDSYEMKDGKPTYTAKMYQKPENTTYQDVSHEYGMFGWVIPVNPTPKIDEELYKGTLTGDAVKLQNSYYLNTFPYPTLSFTDQENVALKSKLTSIKDLTNQYQMKFITGQDTLDHWDDFINKLKTAGLDDVTKIYNDAYARYLK</sequence>
<evidence type="ECO:0000256" key="6">
    <source>
        <dbReference type="SAM" id="SignalP"/>
    </source>
</evidence>
<keyword evidence="1" id="KW-1003">Cell membrane</keyword>
<name>A0A559K4W1_9BACL</name>
<evidence type="ECO:0000313" key="8">
    <source>
        <dbReference type="Proteomes" id="UP000317036"/>
    </source>
</evidence>
<evidence type="ECO:0000256" key="2">
    <source>
        <dbReference type="ARBA" id="ARBA00022729"/>
    </source>
</evidence>
<keyword evidence="5" id="KW-0449">Lipoprotein</keyword>
<keyword evidence="8" id="KW-1185">Reference proteome</keyword>
<dbReference type="Gene3D" id="3.40.190.10">
    <property type="entry name" value="Periplasmic binding protein-like II"/>
    <property type="match status" value="2"/>
</dbReference>
<accession>A0A559K4W1</accession>
<evidence type="ECO:0000256" key="4">
    <source>
        <dbReference type="ARBA" id="ARBA00023139"/>
    </source>
</evidence>
<organism evidence="7 8">
    <name type="scientific">Paenibacillus cremeus</name>
    <dbReference type="NCBI Taxonomy" id="2163881"/>
    <lineage>
        <taxon>Bacteria</taxon>
        <taxon>Bacillati</taxon>
        <taxon>Bacillota</taxon>
        <taxon>Bacilli</taxon>
        <taxon>Bacillales</taxon>
        <taxon>Paenibacillaceae</taxon>
        <taxon>Paenibacillus</taxon>
    </lineage>
</organism>
<dbReference type="InterPro" id="IPR050490">
    <property type="entry name" value="Bact_solute-bd_prot1"/>
</dbReference>
<dbReference type="InterPro" id="IPR006059">
    <property type="entry name" value="SBP"/>
</dbReference>
<dbReference type="Pfam" id="PF01547">
    <property type="entry name" value="SBP_bac_1"/>
    <property type="match status" value="1"/>
</dbReference>
<feature type="signal peptide" evidence="6">
    <location>
        <begin position="1"/>
        <end position="28"/>
    </location>
</feature>
<evidence type="ECO:0000256" key="5">
    <source>
        <dbReference type="ARBA" id="ARBA00023288"/>
    </source>
</evidence>
<dbReference type="OrthoDB" id="2495637at2"/>
<protein>
    <submittedName>
        <fullName evidence="7">Extracellular solute-binding protein</fullName>
    </submittedName>
</protein>
<keyword evidence="3" id="KW-0472">Membrane</keyword>
<dbReference type="RefSeq" id="WP_144852259.1">
    <property type="nucleotide sequence ID" value="NZ_VNJI01000041.1"/>
</dbReference>
<gene>
    <name evidence="7" type="ORF">FPZ49_25040</name>
</gene>
<comment type="caution">
    <text evidence="7">The sequence shown here is derived from an EMBL/GenBank/DDBJ whole genome shotgun (WGS) entry which is preliminary data.</text>
</comment>
<feature type="chain" id="PRO_5039634098" evidence="6">
    <location>
        <begin position="29"/>
        <end position="530"/>
    </location>
</feature>
<keyword evidence="2 6" id="KW-0732">Signal</keyword>
<reference evidence="7 8" key="1">
    <citation type="submission" date="2019-07" db="EMBL/GenBank/DDBJ databases">
        <authorList>
            <person name="Kim J."/>
        </authorList>
    </citation>
    <scope>NUCLEOTIDE SEQUENCE [LARGE SCALE GENOMIC DNA]</scope>
    <source>
        <strain evidence="7 8">JC52</strain>
    </source>
</reference>
<keyword evidence="4" id="KW-0564">Palmitate</keyword>
<evidence type="ECO:0000256" key="3">
    <source>
        <dbReference type="ARBA" id="ARBA00023136"/>
    </source>
</evidence>
<evidence type="ECO:0000313" key="7">
    <source>
        <dbReference type="EMBL" id="TVY07179.1"/>
    </source>
</evidence>
<proteinExistence type="predicted"/>
<dbReference type="AlphaFoldDB" id="A0A559K4W1"/>
<evidence type="ECO:0000256" key="1">
    <source>
        <dbReference type="ARBA" id="ARBA00022475"/>
    </source>
</evidence>